<feature type="site" description="Interacts with tRNA" evidence="9">
    <location>
        <position position="107"/>
    </location>
</feature>
<evidence type="ECO:0000256" key="10">
    <source>
        <dbReference type="PIRNR" id="PIRNR006621"/>
    </source>
</evidence>
<keyword evidence="4 9" id="KW-0288">FMN</keyword>
<dbReference type="EC" id="1.3.1.91" evidence="9"/>
<dbReference type="HAMAP" id="MF_02041">
    <property type="entry name" value="DusA_subfam"/>
    <property type="match status" value="1"/>
</dbReference>
<organism evidence="12 13">
    <name type="scientific">Rhizobium rosettiformans</name>
    <dbReference type="NCBI Taxonomy" id="1368430"/>
    <lineage>
        <taxon>Bacteria</taxon>
        <taxon>Pseudomonadati</taxon>
        <taxon>Pseudomonadota</taxon>
        <taxon>Alphaproteobacteria</taxon>
        <taxon>Hyphomicrobiales</taxon>
        <taxon>Rhizobiaceae</taxon>
        <taxon>Rhizobium/Agrobacterium group</taxon>
        <taxon>Rhizobium</taxon>
    </lineage>
</organism>
<comment type="catalytic activity">
    <reaction evidence="9">
        <text>5,6-dihydrouridine(20) in tRNA + NAD(+) = uridine(20) in tRNA + NADH + H(+)</text>
        <dbReference type="Rhea" id="RHEA:53340"/>
        <dbReference type="Rhea" id="RHEA-COMP:13533"/>
        <dbReference type="Rhea" id="RHEA-COMP:13534"/>
        <dbReference type="ChEBI" id="CHEBI:15378"/>
        <dbReference type="ChEBI" id="CHEBI:57540"/>
        <dbReference type="ChEBI" id="CHEBI:57945"/>
        <dbReference type="ChEBI" id="CHEBI:65315"/>
        <dbReference type="ChEBI" id="CHEBI:74443"/>
        <dbReference type="EC" id="1.3.1.91"/>
    </reaction>
</comment>
<dbReference type="NCBIfam" id="TIGR00742">
    <property type="entry name" value="yjbN"/>
    <property type="match status" value="1"/>
</dbReference>
<feature type="binding site" evidence="9">
    <location>
        <position position="181"/>
    </location>
    <ligand>
        <name>FMN</name>
        <dbReference type="ChEBI" id="CHEBI:58210"/>
    </ligand>
</feature>
<keyword evidence="7 9" id="KW-0694">RNA-binding</keyword>
<feature type="binding site" evidence="9">
    <location>
        <begin position="243"/>
        <end position="244"/>
    </location>
    <ligand>
        <name>FMN</name>
        <dbReference type="ChEBI" id="CHEBI:58210"/>
    </ligand>
</feature>
<evidence type="ECO:0000313" key="12">
    <source>
        <dbReference type="EMBL" id="QRF53165.1"/>
    </source>
</evidence>
<evidence type="ECO:0000313" key="13">
    <source>
        <dbReference type="Proteomes" id="UP000596351"/>
    </source>
</evidence>
<feature type="binding site" evidence="9">
    <location>
        <begin position="221"/>
        <end position="223"/>
    </location>
    <ligand>
        <name>FMN</name>
        <dbReference type="ChEBI" id="CHEBI:58210"/>
    </ligand>
</feature>
<dbReference type="Gene3D" id="3.20.20.70">
    <property type="entry name" value="Aldolase class I"/>
    <property type="match status" value="1"/>
</dbReference>
<dbReference type="EMBL" id="CP032405">
    <property type="protein sequence ID" value="QRF53165.1"/>
    <property type="molecule type" value="Genomic_DNA"/>
</dbReference>
<dbReference type="InterPro" id="IPR035587">
    <property type="entry name" value="DUS-like_FMN-bd"/>
</dbReference>
<reference evidence="12 13" key="1">
    <citation type="submission" date="2018-09" db="EMBL/GenBank/DDBJ databases">
        <title>Rhizobium sp. MAE2-X.</title>
        <authorList>
            <person name="Lee Y."/>
            <person name="Jeon C.O."/>
        </authorList>
    </citation>
    <scope>NUCLEOTIDE SEQUENCE [LARGE SCALE GENOMIC DNA]</scope>
    <source>
        <strain evidence="12 13">MAE2-X</strain>
    </source>
</reference>
<comment type="caution">
    <text evidence="9">Lacks conserved residue(s) required for the propagation of feature annotation.</text>
</comment>
<feature type="binding site" evidence="9">
    <location>
        <position position="80"/>
    </location>
    <ligand>
        <name>FMN</name>
        <dbReference type="ChEBI" id="CHEBI:58210"/>
    </ligand>
</feature>
<evidence type="ECO:0000256" key="5">
    <source>
        <dbReference type="ARBA" id="ARBA00022694"/>
    </source>
</evidence>
<comment type="similarity">
    <text evidence="9">Belongs to the Dus family. DusA subfamily.</text>
</comment>
<dbReference type="InterPro" id="IPR013785">
    <property type="entry name" value="Aldolase_TIM"/>
</dbReference>
<evidence type="ECO:0000259" key="11">
    <source>
        <dbReference type="Pfam" id="PF01207"/>
    </source>
</evidence>
<feature type="site" description="Interacts with tRNA; defines subfamily-specific binding signature" evidence="9">
    <location>
        <position position="193"/>
    </location>
</feature>
<accession>A0ABX7EZ06</accession>
<dbReference type="PANTHER" id="PTHR42907:SF1">
    <property type="entry name" value="FMN-LINKED OXIDOREDUCTASES SUPERFAMILY PROTEIN"/>
    <property type="match status" value="1"/>
</dbReference>
<dbReference type="InterPro" id="IPR018517">
    <property type="entry name" value="tRNA_hU_synthase_CS"/>
</dbReference>
<keyword evidence="6 9" id="KW-0521">NADP</keyword>
<evidence type="ECO:0000256" key="3">
    <source>
        <dbReference type="ARBA" id="ARBA00022630"/>
    </source>
</evidence>
<comment type="catalytic activity">
    <reaction evidence="9">
        <text>5,6-dihydrouridine(20a) in tRNA + NAD(+) = uridine(20a) in tRNA + NADH + H(+)</text>
        <dbReference type="Rhea" id="RHEA:53348"/>
        <dbReference type="Rhea" id="RHEA-COMP:13535"/>
        <dbReference type="Rhea" id="RHEA-COMP:13536"/>
        <dbReference type="ChEBI" id="CHEBI:15378"/>
        <dbReference type="ChEBI" id="CHEBI:57540"/>
        <dbReference type="ChEBI" id="CHEBI:57945"/>
        <dbReference type="ChEBI" id="CHEBI:65315"/>
        <dbReference type="ChEBI" id="CHEBI:74443"/>
    </reaction>
</comment>
<feature type="active site" description="Proton donor" evidence="9">
    <location>
        <position position="110"/>
    </location>
</feature>
<feature type="site" description="Interacts with tRNA; defines subfamily-specific binding signature" evidence="9">
    <location>
        <position position="312"/>
    </location>
</feature>
<dbReference type="Proteomes" id="UP000596351">
    <property type="component" value="Chromosome"/>
</dbReference>
<feature type="binding site" evidence="9">
    <location>
        <position position="149"/>
    </location>
    <ligand>
        <name>FMN</name>
        <dbReference type="ChEBI" id="CHEBI:58210"/>
    </ligand>
</feature>
<comment type="catalytic activity">
    <reaction evidence="9">
        <text>5,6-dihydrouridine(20a) in tRNA + NADP(+) = uridine(20a) in tRNA + NADPH + H(+)</text>
        <dbReference type="Rhea" id="RHEA:53344"/>
        <dbReference type="Rhea" id="RHEA-COMP:13535"/>
        <dbReference type="Rhea" id="RHEA-COMP:13536"/>
        <dbReference type="ChEBI" id="CHEBI:15378"/>
        <dbReference type="ChEBI" id="CHEBI:57783"/>
        <dbReference type="ChEBI" id="CHEBI:58349"/>
        <dbReference type="ChEBI" id="CHEBI:65315"/>
        <dbReference type="ChEBI" id="CHEBI:74443"/>
    </reaction>
</comment>
<name>A0ABX7EZ06_9HYPH</name>
<gene>
    <name evidence="9 12" type="primary">dusA</name>
    <name evidence="12" type="ORF">D4A92_17820</name>
</gene>
<feature type="site" description="Interacts with tRNA" evidence="9">
    <location>
        <position position="196"/>
    </location>
</feature>
<dbReference type="InterPro" id="IPR001269">
    <property type="entry name" value="DUS_fam"/>
</dbReference>
<protein>
    <recommendedName>
        <fullName evidence="9">tRNA-dihydrouridine(20/20a) synthase</fullName>
        <ecNumber evidence="9">1.3.1.91</ecNumber>
    </recommendedName>
    <alternativeName>
        <fullName evidence="9">U20-specific dihydrouridine synthase</fullName>
        <shortName evidence="9">U20-specific Dus</shortName>
    </alternativeName>
    <alternativeName>
        <fullName evidence="9">tRNA-dihydrouridine synthase A</fullName>
    </alternativeName>
</protein>
<evidence type="ECO:0000256" key="7">
    <source>
        <dbReference type="ARBA" id="ARBA00022884"/>
    </source>
</evidence>
<keyword evidence="3 9" id="KW-0285">Flavoprotein</keyword>
<feature type="domain" description="DUS-like FMN-binding" evidence="11">
    <location>
        <begin position="25"/>
        <end position="322"/>
    </location>
</feature>
<comment type="catalytic activity">
    <reaction evidence="9">
        <text>5,6-dihydrouridine(20) in tRNA + NADP(+) = uridine(20) in tRNA + NADPH + H(+)</text>
        <dbReference type="Rhea" id="RHEA:53336"/>
        <dbReference type="Rhea" id="RHEA-COMP:13533"/>
        <dbReference type="Rhea" id="RHEA-COMP:13534"/>
        <dbReference type="ChEBI" id="CHEBI:15378"/>
        <dbReference type="ChEBI" id="CHEBI:57783"/>
        <dbReference type="ChEBI" id="CHEBI:58349"/>
        <dbReference type="ChEBI" id="CHEBI:65315"/>
        <dbReference type="ChEBI" id="CHEBI:74443"/>
        <dbReference type="EC" id="1.3.1.91"/>
    </reaction>
</comment>
<proteinExistence type="inferred from homology"/>
<dbReference type="Gene3D" id="1.20.120.1460">
    <property type="match status" value="1"/>
</dbReference>
<dbReference type="PANTHER" id="PTHR42907">
    <property type="entry name" value="FMN-LINKED OXIDOREDUCTASES SUPERFAMILY PROTEIN"/>
    <property type="match status" value="1"/>
</dbReference>
<sequence length="355" mass="38403">MTTEPAFFTRAIPGPAPYGRAVFAVAPMIDWTDRHCRFFHRQLSAQALLYTEMVVADAIIHGPREKLLSFNGQEHPVALQLGGSDPAKLVEAVQIAADYGYDEINLNVGCPSDRVQSGTFGACLMQTPEVVEAYVAAMKKVATVPVTVKCRIGVDEQEPADVLPDFLARMIGAGADATWIHGRKAWLKGLSPKENREIPPLDYELVYRMKRENPGVFLGINGGITDLDQAVQHLAVMDGVMLGRASYHNATLLTEVDARIYGEPAVSVDWDRVRDVMIGYAERVIASGGRLNHVTRHMVGLFQGYAGARRYRQILSSEATKPGVSPELIAKAFAAVDIAGGPKTQGASGTSAAAE</sequence>
<dbReference type="SUPFAM" id="SSF51395">
    <property type="entry name" value="FMN-linked oxidoreductases"/>
    <property type="match status" value="1"/>
</dbReference>
<dbReference type="CDD" id="cd02801">
    <property type="entry name" value="DUS_like_FMN"/>
    <property type="match status" value="1"/>
</dbReference>
<evidence type="ECO:0000256" key="2">
    <source>
        <dbReference type="ARBA" id="ARBA00022555"/>
    </source>
</evidence>
<evidence type="ECO:0000256" key="8">
    <source>
        <dbReference type="ARBA" id="ARBA00023002"/>
    </source>
</evidence>
<keyword evidence="13" id="KW-1185">Reference proteome</keyword>
<evidence type="ECO:0000256" key="6">
    <source>
        <dbReference type="ARBA" id="ARBA00022857"/>
    </source>
</evidence>
<dbReference type="PIRSF" id="PIRSF006621">
    <property type="entry name" value="Dus"/>
    <property type="match status" value="1"/>
</dbReference>
<dbReference type="InterPro" id="IPR004653">
    <property type="entry name" value="DusA"/>
</dbReference>
<dbReference type="RefSeq" id="WP_203016274.1">
    <property type="nucleotide sequence ID" value="NZ_CP032405.1"/>
</dbReference>
<dbReference type="PROSITE" id="PS01136">
    <property type="entry name" value="UPF0034"/>
    <property type="match status" value="1"/>
</dbReference>
<dbReference type="Pfam" id="PF01207">
    <property type="entry name" value="Dus"/>
    <property type="match status" value="1"/>
</dbReference>
<evidence type="ECO:0000256" key="4">
    <source>
        <dbReference type="ARBA" id="ARBA00022643"/>
    </source>
</evidence>
<evidence type="ECO:0000256" key="1">
    <source>
        <dbReference type="ARBA" id="ARBA00001917"/>
    </source>
</evidence>
<comment type="cofactor">
    <cofactor evidence="1 9 10">
        <name>FMN</name>
        <dbReference type="ChEBI" id="CHEBI:58210"/>
    </cofactor>
</comment>
<comment type="function">
    <text evidence="9">Catalyzes the synthesis of 5,6-dihydrouridine (D), a modified base found in the D-loop of most tRNAs, via the reduction of the C5-C6 double bond in target uridines. Specifically modifies U20 and U20a in tRNAs.</text>
</comment>
<keyword evidence="2 9" id="KW-0820">tRNA-binding</keyword>
<keyword evidence="5 9" id="KW-0819">tRNA processing</keyword>
<feature type="site" description="Interacts with tRNA; defines subfamily-specific binding signature" evidence="9">
    <location>
        <position position="309"/>
    </location>
</feature>
<keyword evidence="8 9" id="KW-0560">Oxidoreductase</keyword>
<comment type="similarity">
    <text evidence="10">Belongs to the dus family.</text>
</comment>
<evidence type="ECO:0000256" key="9">
    <source>
        <dbReference type="HAMAP-Rule" id="MF_02041"/>
    </source>
</evidence>
<dbReference type="NCBIfam" id="NF008774">
    <property type="entry name" value="PRK11815.1"/>
    <property type="match status" value="1"/>
</dbReference>